<feature type="signal peptide" evidence="1">
    <location>
        <begin position="1"/>
        <end position="19"/>
    </location>
</feature>
<gene>
    <name evidence="2" type="ORF">B0W48_00855</name>
</gene>
<dbReference type="SUPFAM" id="SSF53850">
    <property type="entry name" value="Periplasmic binding protein-like II"/>
    <property type="match status" value="1"/>
</dbReference>
<dbReference type="KEGG" id="paln:B0W48_00855"/>
<dbReference type="EMBL" id="CP019628">
    <property type="protein sequence ID" value="AQP98465.1"/>
    <property type="molecule type" value="Genomic_DNA"/>
</dbReference>
<evidence type="ECO:0008006" key="4">
    <source>
        <dbReference type="Google" id="ProtNLM"/>
    </source>
</evidence>
<keyword evidence="1" id="KW-0732">Signal</keyword>
<sequence length="281" mass="32571">MNILKHCIFISLLSLPLLAEAHSSLTILSRAYNDDTTERTAEKRFYALFQQILREEFNITTEWTNHARLIKRLSGPQPVCSYNLIKTKQREKLFLFSEIPTTMFVQRKLFGYKETLQGLPEKVSVSKLLSNNKTFGILSSTSYQQLDTMFADYQHQVASINSADSFAQLGQLLTHKRIDIIVDYEYTVKSFLSDEHYAQLDSRSISEYPEFINGYFACSQTSEGEKAITLVNQYMRTPAMYEFLKGVHYDGFDADTAKRMMHMYETKYYVTPLKPITKINN</sequence>
<organism evidence="2 3">
    <name type="scientific">Pseudoalteromonas aliena</name>
    <dbReference type="NCBI Taxonomy" id="247523"/>
    <lineage>
        <taxon>Bacteria</taxon>
        <taxon>Pseudomonadati</taxon>
        <taxon>Pseudomonadota</taxon>
        <taxon>Gammaproteobacteria</taxon>
        <taxon>Alteromonadales</taxon>
        <taxon>Pseudoalteromonadaceae</taxon>
        <taxon>Pseudoalteromonas</taxon>
    </lineage>
</organism>
<evidence type="ECO:0000313" key="3">
    <source>
        <dbReference type="Proteomes" id="UP000188243"/>
    </source>
</evidence>
<evidence type="ECO:0000313" key="2">
    <source>
        <dbReference type="EMBL" id="AQP98465.1"/>
    </source>
</evidence>
<name>A0A1Q2GTM6_9GAMM</name>
<dbReference type="Proteomes" id="UP000188243">
    <property type="component" value="Chromosome"/>
</dbReference>
<dbReference type="RefSeq" id="WP_077535200.1">
    <property type="nucleotide sequence ID" value="NZ_CP019628.1"/>
</dbReference>
<dbReference type="AlphaFoldDB" id="A0A1Q2GTM6"/>
<reference evidence="2 3" key="1">
    <citation type="submission" date="2017-02" db="EMBL/GenBank/DDBJ databases">
        <title>Complete genome sequence of the cold-active Pseudoalteromonas aliena strain EH1 isolated from Arctic seawater.</title>
        <authorList>
            <person name="Kim E."/>
            <person name="Heo E."/>
            <person name="Kim H."/>
            <person name="Kim D."/>
        </authorList>
    </citation>
    <scope>NUCLEOTIDE SEQUENCE [LARGE SCALE GENOMIC DNA]</scope>
    <source>
        <strain evidence="2 3">EH1</strain>
    </source>
</reference>
<accession>A0A1Q2GTM6</accession>
<proteinExistence type="predicted"/>
<protein>
    <recommendedName>
        <fullName evidence="4">Solute-binding protein family 3/N-terminal domain-containing protein</fullName>
    </recommendedName>
</protein>
<dbReference type="STRING" id="247523.B0W48_00855"/>
<evidence type="ECO:0000256" key="1">
    <source>
        <dbReference type="SAM" id="SignalP"/>
    </source>
</evidence>
<feature type="chain" id="PRO_5010275478" description="Solute-binding protein family 3/N-terminal domain-containing protein" evidence="1">
    <location>
        <begin position="20"/>
        <end position="281"/>
    </location>
</feature>